<dbReference type="GeneID" id="28835246"/>
<dbReference type="EMBL" id="KV460210">
    <property type="protein sequence ID" value="OBT99930.1"/>
    <property type="molecule type" value="Genomic_DNA"/>
</dbReference>
<reference evidence="2" key="2">
    <citation type="journal article" date="2018" name="Nat. Commun.">
        <title>Extreme sensitivity to ultraviolet light in the fungal pathogen causing white-nose syndrome of bats.</title>
        <authorList>
            <person name="Palmer J.M."/>
            <person name="Drees K.P."/>
            <person name="Foster J.T."/>
            <person name="Lindner D.L."/>
        </authorList>
    </citation>
    <scope>NUCLEOTIDE SEQUENCE [LARGE SCALE GENOMIC DNA]</scope>
    <source>
        <strain evidence="2">UAMH 10579</strain>
    </source>
</reference>
<evidence type="ECO:0000313" key="2">
    <source>
        <dbReference type="Proteomes" id="UP000091956"/>
    </source>
</evidence>
<proteinExistence type="predicted"/>
<reference evidence="1 2" key="1">
    <citation type="submission" date="2016-03" db="EMBL/GenBank/DDBJ databases">
        <title>Comparative genomics of Pseudogymnoascus destructans, the fungus causing white-nose syndrome of bats.</title>
        <authorList>
            <person name="Palmer J.M."/>
            <person name="Drees K.P."/>
            <person name="Foster J.T."/>
            <person name="Lindner D.L."/>
        </authorList>
    </citation>
    <scope>NUCLEOTIDE SEQUENCE [LARGE SCALE GENOMIC DNA]</scope>
    <source>
        <strain evidence="1 2">UAMH 10579</strain>
    </source>
</reference>
<protein>
    <submittedName>
        <fullName evidence="1">Uncharacterized protein</fullName>
    </submittedName>
</protein>
<accession>A0A1B8GVV4</accession>
<dbReference type="RefSeq" id="XP_018133663.1">
    <property type="nucleotide sequence ID" value="XM_018271375.2"/>
</dbReference>
<evidence type="ECO:0000313" key="1">
    <source>
        <dbReference type="EMBL" id="OBT99930.1"/>
    </source>
</evidence>
<sequence>MQSIGSASGNMARLSYTSTSSCDSYSAYNRSKAEDKIYYLRDVLTPCEFDKEVDIMMERMARKAEREEAEGPKMRRRLVKKIKSIFRINRLYDE</sequence>
<keyword evidence="2" id="KW-1185">Reference proteome</keyword>
<dbReference type="Proteomes" id="UP000091956">
    <property type="component" value="Unassembled WGS sequence"/>
</dbReference>
<gene>
    <name evidence="1" type="ORF">VE01_01860</name>
</gene>
<name>A0A1B8GVV4_9PEZI</name>
<dbReference type="AlphaFoldDB" id="A0A1B8GVV4"/>
<organism evidence="1 2">
    <name type="scientific">Pseudogymnoascus verrucosus</name>
    <dbReference type="NCBI Taxonomy" id="342668"/>
    <lineage>
        <taxon>Eukaryota</taxon>
        <taxon>Fungi</taxon>
        <taxon>Dikarya</taxon>
        <taxon>Ascomycota</taxon>
        <taxon>Pezizomycotina</taxon>
        <taxon>Leotiomycetes</taxon>
        <taxon>Thelebolales</taxon>
        <taxon>Thelebolaceae</taxon>
        <taxon>Pseudogymnoascus</taxon>
    </lineage>
</organism>